<name>A0ABT1RK11_9FIRM</name>
<sequence length="394" mass="44726">MYLIITIMIAGIILSAAMLLPYPTRFRRKACLAEHSEEEEIIECEYSNWKLWILRGLALVVMAVAAEQIYDACEAAADYFAMCLLYIAAFVLHYLIYLKLDKKFYFSSKGFWAETVSGMPVPYEQIEVIKAWKTTAPFTGCHGNLKLRIQVQAKRSYTITVPREEAGDEAAACQQWTDQQKILAWLPKSGPDQFTDEKKNGLKRIGIIIAVIGTVMVIVFGILTCLGIGIGNSLQGDEQDYKTVLDEEQALRGTIDAIYEDEKGQLYALFRNFACVNVYDDEGTFLYAYKVPKGQKGSFEFAVQEPYVYIKNKDDIVYVYKEKQFLNKVPLKELFDQTQLVFIADGENPEKSHLIRSAPYPFSGEQALPYMFAGIAVIILGLALYNKGRYSLYR</sequence>
<comment type="caution">
    <text evidence="2">The sequence shown here is derived from an EMBL/GenBank/DDBJ whole genome shotgun (WGS) entry which is preliminary data.</text>
</comment>
<feature type="transmembrane region" description="Helical" evidence="1">
    <location>
        <begin position="367"/>
        <end position="385"/>
    </location>
</feature>
<keyword evidence="1" id="KW-0472">Membrane</keyword>
<dbReference type="Proteomes" id="UP001524502">
    <property type="component" value="Unassembled WGS sequence"/>
</dbReference>
<feature type="transmembrane region" description="Helical" evidence="1">
    <location>
        <begin position="207"/>
        <end position="230"/>
    </location>
</feature>
<evidence type="ECO:0000313" key="2">
    <source>
        <dbReference type="EMBL" id="MCQ4635517.1"/>
    </source>
</evidence>
<feature type="transmembrane region" description="Helical" evidence="1">
    <location>
        <begin position="52"/>
        <end position="70"/>
    </location>
</feature>
<gene>
    <name evidence="2" type="ORF">NE619_02145</name>
</gene>
<protein>
    <recommendedName>
        <fullName evidence="4">DUF3592 domain-containing protein</fullName>
    </recommendedName>
</protein>
<evidence type="ECO:0008006" key="4">
    <source>
        <dbReference type="Google" id="ProtNLM"/>
    </source>
</evidence>
<accession>A0ABT1RK11</accession>
<reference evidence="2 3" key="1">
    <citation type="submission" date="2022-06" db="EMBL/GenBank/DDBJ databases">
        <title>Isolation of gut microbiota from human fecal samples.</title>
        <authorList>
            <person name="Pamer E.G."/>
            <person name="Barat B."/>
            <person name="Waligurski E."/>
            <person name="Medina S."/>
            <person name="Paddock L."/>
            <person name="Mostad J."/>
        </authorList>
    </citation>
    <scope>NUCLEOTIDE SEQUENCE [LARGE SCALE GENOMIC DNA]</scope>
    <source>
        <strain evidence="2 3">SL.3.17</strain>
    </source>
</reference>
<proteinExistence type="predicted"/>
<dbReference type="RefSeq" id="WP_256130700.1">
    <property type="nucleotide sequence ID" value="NZ_JANFXK010000001.1"/>
</dbReference>
<evidence type="ECO:0000256" key="1">
    <source>
        <dbReference type="SAM" id="Phobius"/>
    </source>
</evidence>
<evidence type="ECO:0000313" key="3">
    <source>
        <dbReference type="Proteomes" id="UP001524502"/>
    </source>
</evidence>
<dbReference type="EMBL" id="JANFXK010000001">
    <property type="protein sequence ID" value="MCQ4635517.1"/>
    <property type="molecule type" value="Genomic_DNA"/>
</dbReference>
<organism evidence="2 3">
    <name type="scientific">Anaerovorax odorimutans</name>
    <dbReference type="NCBI Taxonomy" id="109327"/>
    <lineage>
        <taxon>Bacteria</taxon>
        <taxon>Bacillati</taxon>
        <taxon>Bacillota</taxon>
        <taxon>Clostridia</taxon>
        <taxon>Peptostreptococcales</taxon>
        <taxon>Anaerovoracaceae</taxon>
        <taxon>Anaerovorax</taxon>
    </lineage>
</organism>
<feature type="transmembrane region" description="Helical" evidence="1">
    <location>
        <begin position="76"/>
        <end position="97"/>
    </location>
</feature>
<keyword evidence="3" id="KW-1185">Reference proteome</keyword>
<keyword evidence="1" id="KW-1133">Transmembrane helix</keyword>
<feature type="transmembrane region" description="Helical" evidence="1">
    <location>
        <begin position="6"/>
        <end position="22"/>
    </location>
</feature>
<keyword evidence="1" id="KW-0812">Transmembrane</keyword>